<dbReference type="AlphaFoldDB" id="A0A922HPQ6"/>
<organism evidence="1 2">
    <name type="scientific">Dermatophagoides farinae</name>
    <name type="common">American house dust mite</name>
    <dbReference type="NCBI Taxonomy" id="6954"/>
    <lineage>
        <taxon>Eukaryota</taxon>
        <taxon>Metazoa</taxon>
        <taxon>Ecdysozoa</taxon>
        <taxon>Arthropoda</taxon>
        <taxon>Chelicerata</taxon>
        <taxon>Arachnida</taxon>
        <taxon>Acari</taxon>
        <taxon>Acariformes</taxon>
        <taxon>Sarcoptiformes</taxon>
        <taxon>Astigmata</taxon>
        <taxon>Psoroptidia</taxon>
        <taxon>Analgoidea</taxon>
        <taxon>Pyroglyphidae</taxon>
        <taxon>Dermatophagoidinae</taxon>
        <taxon>Dermatophagoides</taxon>
    </lineage>
</organism>
<accession>A0A922HPQ6</accession>
<gene>
    <name evidence="1" type="ORF">DERF_014773</name>
</gene>
<protein>
    <submittedName>
        <fullName evidence="1">Uncharacterized protein</fullName>
    </submittedName>
</protein>
<dbReference type="Proteomes" id="UP000790347">
    <property type="component" value="Unassembled WGS sequence"/>
</dbReference>
<reference evidence="1" key="1">
    <citation type="submission" date="2013-05" db="EMBL/GenBank/DDBJ databases">
        <authorList>
            <person name="Yim A.K.Y."/>
            <person name="Chan T.F."/>
            <person name="Ji K.M."/>
            <person name="Liu X.Y."/>
            <person name="Zhou J.W."/>
            <person name="Li R.Q."/>
            <person name="Yang K.Y."/>
            <person name="Li J."/>
            <person name="Li M."/>
            <person name="Law P.T.W."/>
            <person name="Wu Y.L."/>
            <person name="Cai Z.L."/>
            <person name="Qin H."/>
            <person name="Bao Y."/>
            <person name="Leung R.K.K."/>
            <person name="Ng P.K.S."/>
            <person name="Zou J."/>
            <person name="Zhong X.J."/>
            <person name="Ran P.X."/>
            <person name="Zhong N.S."/>
            <person name="Liu Z.G."/>
            <person name="Tsui S.K.W."/>
        </authorList>
    </citation>
    <scope>NUCLEOTIDE SEQUENCE</scope>
    <source>
        <strain evidence="1">Derf</strain>
        <tissue evidence="1">Whole organism</tissue>
    </source>
</reference>
<keyword evidence="2" id="KW-1185">Reference proteome</keyword>
<proteinExistence type="predicted"/>
<comment type="caution">
    <text evidence="1">The sequence shown here is derived from an EMBL/GenBank/DDBJ whole genome shotgun (WGS) entry which is preliminary data.</text>
</comment>
<evidence type="ECO:0000313" key="1">
    <source>
        <dbReference type="EMBL" id="KAH9494056.1"/>
    </source>
</evidence>
<name>A0A922HPQ6_DERFA</name>
<dbReference type="EMBL" id="ASGP02000008">
    <property type="protein sequence ID" value="KAH9494056.1"/>
    <property type="molecule type" value="Genomic_DNA"/>
</dbReference>
<evidence type="ECO:0000313" key="2">
    <source>
        <dbReference type="Proteomes" id="UP000790347"/>
    </source>
</evidence>
<reference evidence="1" key="2">
    <citation type="journal article" date="2022" name="Res Sq">
        <title>Comparative Genomics Reveals Insights into the Divergent Evolution of Astigmatic Mites and Household Pest Adaptations.</title>
        <authorList>
            <person name="Xiong Q."/>
            <person name="Wan A.T.-Y."/>
            <person name="Liu X.-Y."/>
            <person name="Fung C.S.-H."/>
            <person name="Xiao X."/>
            <person name="Malainual N."/>
            <person name="Hou J."/>
            <person name="Wang L."/>
            <person name="Wang M."/>
            <person name="Yang K."/>
            <person name="Cui Y."/>
            <person name="Leung E."/>
            <person name="Nong W."/>
            <person name="Shin S.-K."/>
            <person name="Au S."/>
            <person name="Jeong K.Y."/>
            <person name="Chew F.T."/>
            <person name="Hui J."/>
            <person name="Leung T.F."/>
            <person name="Tungtrongchitr A."/>
            <person name="Zhong N."/>
            <person name="Liu Z."/>
            <person name="Tsui S."/>
        </authorList>
    </citation>
    <scope>NUCLEOTIDE SEQUENCE</scope>
    <source>
        <strain evidence="1">Derf</strain>
        <tissue evidence="1">Whole organism</tissue>
    </source>
</reference>
<sequence>MRWRHYNGLATIQFVWIGWFRNTNMIERHDSELILGRSENDEFDSLPFPIRSGPRPTLFSARTLNPSKRPFGSAGGRHDTFTCDMVISSNSIGPISPGKSSSVCTIVGLDLGPSPAGLNAEICIE</sequence>